<protein>
    <submittedName>
        <fullName evidence="4">VanZ family protein</fullName>
    </submittedName>
</protein>
<dbReference type="PANTHER" id="PTHR36834:SF1">
    <property type="entry name" value="INTEGRAL MEMBRANE PROTEIN"/>
    <property type="match status" value="1"/>
</dbReference>
<sequence>MQRHRPTGRAAVRLRTAGRLLLAGYLLAVGWLTLRPRAVPWVEPPNVTLFATVRSVWAGGPAEAFSTLGGQLLLLAPLGALLPLASGALGPRTASFVRTVLATAALSLAVEVARMSVPGQTGDVDAVVLNSAGAALVHLALYPVVRRRLRRAAADPAVRNTAGTAGTVPRGAGVLGAGGAEASRRRAWEETSQGRTPRTPRVRIAP</sequence>
<feature type="region of interest" description="Disordered" evidence="1">
    <location>
        <begin position="159"/>
        <end position="206"/>
    </location>
</feature>
<gene>
    <name evidence="4" type="ORF">IF129_12065</name>
</gene>
<keyword evidence="2" id="KW-0472">Membrane</keyword>
<dbReference type="PANTHER" id="PTHR36834">
    <property type="entry name" value="MEMBRANE PROTEIN-RELATED"/>
    <property type="match status" value="1"/>
</dbReference>
<reference evidence="4" key="1">
    <citation type="submission" date="2020-09" db="EMBL/GenBank/DDBJ databases">
        <title>Secondary metabolite and genome analysis of marine Streptomyces chumphonensis KK1-2T.</title>
        <authorList>
            <person name="Phongsopitanun W."/>
            <person name="Kanchanasin P."/>
            <person name="Pittayakhajonwut P."/>
            <person name="Suwanborirux K."/>
            <person name="Tanasupawat S."/>
        </authorList>
    </citation>
    <scope>NUCLEOTIDE SEQUENCE</scope>
    <source>
        <strain evidence="4">KK1-2</strain>
    </source>
</reference>
<proteinExistence type="predicted"/>
<dbReference type="AlphaFoldDB" id="A0A927EZJ9"/>
<comment type="caution">
    <text evidence="4">The sequence shown here is derived from an EMBL/GenBank/DDBJ whole genome shotgun (WGS) entry which is preliminary data.</text>
</comment>
<evidence type="ECO:0000256" key="2">
    <source>
        <dbReference type="SAM" id="Phobius"/>
    </source>
</evidence>
<evidence type="ECO:0000256" key="1">
    <source>
        <dbReference type="SAM" id="MobiDB-lite"/>
    </source>
</evidence>
<dbReference type="Pfam" id="PF04892">
    <property type="entry name" value="VanZ"/>
    <property type="match status" value="1"/>
</dbReference>
<evidence type="ECO:0000313" key="4">
    <source>
        <dbReference type="EMBL" id="MBD3932285.1"/>
    </source>
</evidence>
<dbReference type="InterPro" id="IPR053150">
    <property type="entry name" value="Teicoplanin_resist-assoc"/>
</dbReference>
<feature type="transmembrane region" description="Helical" evidence="2">
    <location>
        <begin position="127"/>
        <end position="145"/>
    </location>
</feature>
<evidence type="ECO:0000259" key="3">
    <source>
        <dbReference type="Pfam" id="PF04892"/>
    </source>
</evidence>
<keyword evidence="5" id="KW-1185">Reference proteome</keyword>
<keyword evidence="2" id="KW-1133">Transmembrane helix</keyword>
<organism evidence="4 5">
    <name type="scientific">Streptomyces chumphonensis</name>
    <dbReference type="NCBI Taxonomy" id="1214925"/>
    <lineage>
        <taxon>Bacteria</taxon>
        <taxon>Bacillati</taxon>
        <taxon>Actinomycetota</taxon>
        <taxon>Actinomycetes</taxon>
        <taxon>Kitasatosporales</taxon>
        <taxon>Streptomycetaceae</taxon>
        <taxon>Streptomyces</taxon>
    </lineage>
</organism>
<accession>A0A927EZJ9</accession>
<name>A0A927EZJ9_9ACTN</name>
<dbReference type="EMBL" id="JACXYU010000005">
    <property type="protein sequence ID" value="MBD3932285.1"/>
    <property type="molecule type" value="Genomic_DNA"/>
</dbReference>
<feature type="domain" description="VanZ-like" evidence="3">
    <location>
        <begin position="24"/>
        <end position="141"/>
    </location>
</feature>
<dbReference type="InterPro" id="IPR006976">
    <property type="entry name" value="VanZ-like"/>
</dbReference>
<feature type="transmembrane region" description="Helical" evidence="2">
    <location>
        <begin position="96"/>
        <end position="115"/>
    </location>
</feature>
<keyword evidence="2" id="KW-0812">Transmembrane</keyword>
<evidence type="ECO:0000313" key="5">
    <source>
        <dbReference type="Proteomes" id="UP000632289"/>
    </source>
</evidence>
<dbReference type="Proteomes" id="UP000632289">
    <property type="component" value="Unassembled WGS sequence"/>
</dbReference>
<feature type="transmembrane region" description="Helical" evidence="2">
    <location>
        <begin position="64"/>
        <end position="84"/>
    </location>
</feature>
<feature type="transmembrane region" description="Helical" evidence="2">
    <location>
        <begin position="12"/>
        <end position="34"/>
    </location>
</feature>